<dbReference type="RefSeq" id="WP_002984518.1">
    <property type="nucleotide sequence ID" value="NZ_CP068486.1"/>
</dbReference>
<name>A0A448B834_CHRGE</name>
<sequence length="113" mass="12042">MSKLGLKKTVVAGDKIIFAHVLETALGGFVLDTTGLTVGDKLLAGTAFSYDEATRMAKPDQTNPKGLLYEDVVIDSATSVDIVLRGTVYANRIPALTDALKAKMPQIIFSLSK</sequence>
<reference evidence="1 2" key="1">
    <citation type="submission" date="2018-12" db="EMBL/GenBank/DDBJ databases">
        <authorList>
            <consortium name="Pathogen Informatics"/>
        </authorList>
    </citation>
    <scope>NUCLEOTIDE SEQUENCE [LARGE SCALE GENOMIC DNA]</scope>
    <source>
        <strain evidence="1 2">NCTC11432</strain>
    </source>
</reference>
<dbReference type="STRING" id="525257.HMPREF0204_11358"/>
<evidence type="ECO:0000313" key="1">
    <source>
        <dbReference type="EMBL" id="VEE10723.1"/>
    </source>
</evidence>
<dbReference type="EMBL" id="LR134289">
    <property type="protein sequence ID" value="VEE10723.1"/>
    <property type="molecule type" value="Genomic_DNA"/>
</dbReference>
<accession>A0A448B834</accession>
<dbReference type="OrthoDB" id="1257496at2"/>
<dbReference type="AlphaFoldDB" id="A0A448B834"/>
<dbReference type="GeneID" id="93023751"/>
<organism evidence="1 2">
    <name type="scientific">Chryseobacterium gleum</name>
    <name type="common">Flavobacterium gleum</name>
    <dbReference type="NCBI Taxonomy" id="250"/>
    <lineage>
        <taxon>Bacteria</taxon>
        <taxon>Pseudomonadati</taxon>
        <taxon>Bacteroidota</taxon>
        <taxon>Flavobacteriia</taxon>
        <taxon>Flavobacteriales</taxon>
        <taxon>Weeksellaceae</taxon>
        <taxon>Chryseobacterium group</taxon>
        <taxon>Chryseobacterium</taxon>
    </lineage>
</organism>
<dbReference type="KEGG" id="cgle:NCTC11432_04347"/>
<dbReference type="Proteomes" id="UP000279227">
    <property type="component" value="Chromosome"/>
</dbReference>
<proteinExistence type="predicted"/>
<gene>
    <name evidence="1" type="ORF">NCTC11432_04347</name>
</gene>
<evidence type="ECO:0000313" key="2">
    <source>
        <dbReference type="Proteomes" id="UP000279227"/>
    </source>
</evidence>
<protein>
    <recommendedName>
        <fullName evidence="3">Head decoration protein</fullName>
    </recommendedName>
</protein>
<evidence type="ECO:0008006" key="3">
    <source>
        <dbReference type="Google" id="ProtNLM"/>
    </source>
</evidence>